<keyword evidence="1" id="KW-0863">Zinc-finger</keyword>
<evidence type="ECO:0000313" key="3">
    <source>
        <dbReference type="EMBL" id="KAK3099219.1"/>
    </source>
</evidence>
<reference evidence="3" key="1">
    <citation type="submission" date="2019-08" db="EMBL/GenBank/DDBJ databases">
        <title>The improved chromosome-level genome for the pearl oyster Pinctada fucata martensii using PacBio sequencing and Hi-C.</title>
        <authorList>
            <person name="Zheng Z."/>
        </authorList>
    </citation>
    <scope>NUCLEOTIDE SEQUENCE</scope>
    <source>
        <strain evidence="3">ZZ-2019</strain>
        <tissue evidence="3">Adductor muscle</tissue>
    </source>
</reference>
<dbReference type="PANTHER" id="PTHR25462">
    <property type="entry name" value="BONUS, ISOFORM C-RELATED"/>
    <property type="match status" value="1"/>
</dbReference>
<dbReference type="Gene3D" id="3.30.160.60">
    <property type="entry name" value="Classic Zinc Finger"/>
    <property type="match status" value="1"/>
</dbReference>
<protein>
    <recommendedName>
        <fullName evidence="2">B box-type domain-containing protein</fullName>
    </recommendedName>
</protein>
<feature type="domain" description="B box-type" evidence="2">
    <location>
        <begin position="10"/>
        <end position="51"/>
    </location>
</feature>
<keyword evidence="1" id="KW-0479">Metal-binding</keyword>
<dbReference type="SUPFAM" id="SSF57845">
    <property type="entry name" value="B-box zinc-binding domain"/>
    <property type="match status" value="1"/>
</dbReference>
<organism evidence="3 4">
    <name type="scientific">Pinctada imbricata</name>
    <name type="common">Atlantic pearl-oyster</name>
    <name type="synonym">Pinctada martensii</name>
    <dbReference type="NCBI Taxonomy" id="66713"/>
    <lineage>
        <taxon>Eukaryota</taxon>
        <taxon>Metazoa</taxon>
        <taxon>Spiralia</taxon>
        <taxon>Lophotrochozoa</taxon>
        <taxon>Mollusca</taxon>
        <taxon>Bivalvia</taxon>
        <taxon>Autobranchia</taxon>
        <taxon>Pteriomorphia</taxon>
        <taxon>Pterioida</taxon>
        <taxon>Pterioidea</taxon>
        <taxon>Pteriidae</taxon>
        <taxon>Pinctada</taxon>
    </lineage>
</organism>
<dbReference type="Proteomes" id="UP001186944">
    <property type="component" value="Unassembled WGS sequence"/>
</dbReference>
<dbReference type="Pfam" id="PF00643">
    <property type="entry name" value="zf-B_box"/>
    <property type="match status" value="1"/>
</dbReference>
<comment type="caution">
    <text evidence="3">The sequence shown here is derived from an EMBL/GenBank/DDBJ whole genome shotgun (WGS) entry which is preliminary data.</text>
</comment>
<dbReference type="PROSITE" id="PS50119">
    <property type="entry name" value="ZF_BBOX"/>
    <property type="match status" value="1"/>
</dbReference>
<dbReference type="EMBL" id="VSWD01000006">
    <property type="protein sequence ID" value="KAK3099219.1"/>
    <property type="molecule type" value="Genomic_DNA"/>
</dbReference>
<accession>A0AA88YGZ7</accession>
<keyword evidence="4" id="KW-1185">Reference proteome</keyword>
<gene>
    <name evidence="3" type="ORF">FSP39_001149</name>
</gene>
<dbReference type="InterPro" id="IPR047153">
    <property type="entry name" value="TRIM45/56/19-like"/>
</dbReference>
<proteinExistence type="predicted"/>
<name>A0AA88YGZ7_PINIB</name>
<dbReference type="AlphaFoldDB" id="A0AA88YGZ7"/>
<evidence type="ECO:0000256" key="1">
    <source>
        <dbReference type="PROSITE-ProRule" id="PRU00024"/>
    </source>
</evidence>
<dbReference type="GO" id="GO:0008270">
    <property type="term" value="F:zinc ion binding"/>
    <property type="evidence" value="ECO:0007669"/>
    <property type="project" value="UniProtKB-KW"/>
</dbReference>
<sequence length="305" mass="35271">MASGTNEFQYAILTCTEQSNEELFSYCNTCHTQICELCVKGEHKKHDWTSTSKHARKLRREAKAKSDKIRTEILPFMEANTEKARKKSNRIEITQTGQAFKASIDVYMQYLLSINDVESDRDQEMEAKMDEFTKLATFFEVAILTASDNVVLEMEEEYNKKMDEHRQTANKVLGFKSFQKGLIVEETMKYMFGRIRLGNKDDSQISGSIHATFNFGKKTISTIWQNLRMRHGLRFTDNGQATMKQRFVAGDVACDSQGRIFLTDMHNKAIFILTADVDFLRYFFREEADKTIPCSLSLKKDSLWV</sequence>
<keyword evidence="1" id="KW-0862">Zinc</keyword>
<dbReference type="InterPro" id="IPR000315">
    <property type="entry name" value="Znf_B-box"/>
</dbReference>
<evidence type="ECO:0000313" key="4">
    <source>
        <dbReference type="Proteomes" id="UP001186944"/>
    </source>
</evidence>
<evidence type="ECO:0000259" key="2">
    <source>
        <dbReference type="PROSITE" id="PS50119"/>
    </source>
</evidence>
<dbReference type="PANTHER" id="PTHR25462:SF296">
    <property type="entry name" value="MEIOTIC P26, ISOFORM F"/>
    <property type="match status" value="1"/>
</dbReference>